<dbReference type="EnsemblMetazoa" id="CapteT153103">
    <property type="protein sequence ID" value="CapteP153103"/>
    <property type="gene ID" value="CapteG153103"/>
</dbReference>
<dbReference type="Pfam" id="PF21361">
    <property type="entry name" value="Sina_ZnF"/>
    <property type="match status" value="1"/>
</dbReference>
<dbReference type="GO" id="GO:0031624">
    <property type="term" value="F:ubiquitin conjugating enzyme binding"/>
    <property type="evidence" value="ECO:0007669"/>
    <property type="project" value="TreeGrafter"/>
</dbReference>
<dbReference type="InterPro" id="IPR018121">
    <property type="entry name" value="7-in-absentia-prot_TRAF-dom"/>
</dbReference>
<evidence type="ECO:0000259" key="11">
    <source>
        <dbReference type="PROSITE" id="PS50089"/>
    </source>
</evidence>
<dbReference type="GO" id="GO:0016567">
    <property type="term" value="P:protein ubiquitination"/>
    <property type="evidence" value="ECO:0007669"/>
    <property type="project" value="UniProtKB-UniPathway"/>
</dbReference>
<comment type="similarity">
    <text evidence="3 10">Belongs to the SINA (Seven in absentia) family.</text>
</comment>
<evidence type="ECO:0000256" key="10">
    <source>
        <dbReference type="RuleBase" id="RU201113"/>
    </source>
</evidence>
<dbReference type="Gene3D" id="2.60.210.10">
    <property type="entry name" value="Apoptosis, Tumor Necrosis Factor Receptor Associated Protein 2, Chain A"/>
    <property type="match status" value="1"/>
</dbReference>
<dbReference type="InterPro" id="IPR013083">
    <property type="entry name" value="Znf_RING/FYVE/PHD"/>
</dbReference>
<keyword evidence="15" id="KW-1185">Reference proteome</keyword>
<dbReference type="SUPFAM" id="SSF57850">
    <property type="entry name" value="RING/U-box"/>
    <property type="match status" value="1"/>
</dbReference>
<reference evidence="13 15" key="2">
    <citation type="journal article" date="2013" name="Nature">
        <title>Insights into bilaterian evolution from three spiralian genomes.</title>
        <authorList>
            <person name="Simakov O."/>
            <person name="Marletaz F."/>
            <person name="Cho S.J."/>
            <person name="Edsinger-Gonzales E."/>
            <person name="Havlak P."/>
            <person name="Hellsten U."/>
            <person name="Kuo D.H."/>
            <person name="Larsson T."/>
            <person name="Lv J."/>
            <person name="Arendt D."/>
            <person name="Savage R."/>
            <person name="Osoegawa K."/>
            <person name="de Jong P."/>
            <person name="Grimwood J."/>
            <person name="Chapman J.A."/>
            <person name="Shapiro H."/>
            <person name="Aerts A."/>
            <person name="Otillar R.P."/>
            <person name="Terry A.Y."/>
            <person name="Boore J.L."/>
            <person name="Grigoriev I.V."/>
            <person name="Lindberg D.R."/>
            <person name="Seaver E.C."/>
            <person name="Weisblat D.A."/>
            <person name="Putnam N.H."/>
            <person name="Rokhsar D.S."/>
        </authorList>
    </citation>
    <scope>NUCLEOTIDE SEQUENCE</scope>
    <source>
        <strain evidence="13 15">I ESC-2004</strain>
    </source>
</reference>
<dbReference type="Pfam" id="PF21362">
    <property type="entry name" value="Sina_RING"/>
    <property type="match status" value="1"/>
</dbReference>
<dbReference type="PROSITE" id="PS51081">
    <property type="entry name" value="ZF_SIAH"/>
    <property type="match status" value="1"/>
</dbReference>
<dbReference type="CDD" id="cd03829">
    <property type="entry name" value="Sina"/>
    <property type="match status" value="1"/>
</dbReference>
<evidence type="ECO:0000256" key="8">
    <source>
        <dbReference type="ARBA" id="ARBA00022833"/>
    </source>
</evidence>
<dbReference type="SUPFAM" id="SSF49599">
    <property type="entry name" value="TRAF domain-like"/>
    <property type="match status" value="1"/>
</dbReference>
<feature type="domain" description="SIAH-type" evidence="12">
    <location>
        <begin position="72"/>
        <end position="132"/>
    </location>
</feature>
<dbReference type="FunFam" id="3.30.40.10:FF:000063">
    <property type="entry name" value="E3 ubiquitin-protein ligase"/>
    <property type="match status" value="1"/>
</dbReference>
<dbReference type="OMA" id="HSNTGCT"/>
<dbReference type="HOGENOM" id="CLU_028215_0_0_1"/>
<keyword evidence="6 9" id="KW-0863">Zinc-finger</keyword>
<evidence type="ECO:0000256" key="7">
    <source>
        <dbReference type="ARBA" id="ARBA00022786"/>
    </source>
</evidence>
<gene>
    <name evidence="13" type="ORF">CAPTEDRAFT_153103</name>
</gene>
<dbReference type="GO" id="GO:0043161">
    <property type="term" value="P:proteasome-mediated ubiquitin-dependent protein catabolic process"/>
    <property type="evidence" value="ECO:0007669"/>
    <property type="project" value="TreeGrafter"/>
</dbReference>
<evidence type="ECO:0000256" key="3">
    <source>
        <dbReference type="ARBA" id="ARBA00009119"/>
    </source>
</evidence>
<protein>
    <recommendedName>
        <fullName evidence="10">E3 ubiquitin-protein ligase</fullName>
        <ecNumber evidence="10">2.3.2.27</ecNumber>
    </recommendedName>
</protein>
<evidence type="ECO:0000256" key="1">
    <source>
        <dbReference type="ARBA" id="ARBA00000900"/>
    </source>
</evidence>
<dbReference type="OrthoDB" id="941555at2759"/>
<evidence type="ECO:0000256" key="9">
    <source>
        <dbReference type="PROSITE-ProRule" id="PRU00455"/>
    </source>
</evidence>
<dbReference type="AlphaFoldDB" id="R7UUW2"/>
<keyword evidence="5 10" id="KW-0479">Metal-binding</keyword>
<sequence>MPPGDLANASNNDLASLFECPVCFDYALPPIMQCHSGHIVCSHCRDKLTQCPTCRGPLGNIRNLAMEKVASQVMFPCKYCSSGCPVALPHTDKTEHEDTCEYRPYCCPCPGASCKWQGSLEQVMTHLMQQHKSITTLQGEDIVFLATDINLPGAVDWVMMQSCFEHHFMLVLEKQEKYEGSQLFYAIVQLIGTRKQAENFAYRLELNGHRRRLTWEATPRSIHDGVQSAINSSDCLVFDTNIAQLFADNGNLGINVTINRC</sequence>
<evidence type="ECO:0000259" key="12">
    <source>
        <dbReference type="PROSITE" id="PS51081"/>
    </source>
</evidence>
<dbReference type="EMBL" id="KB297743">
    <property type="protein sequence ID" value="ELU09970.1"/>
    <property type="molecule type" value="Genomic_DNA"/>
</dbReference>
<evidence type="ECO:0000313" key="13">
    <source>
        <dbReference type="EMBL" id="ELU09970.1"/>
    </source>
</evidence>
<dbReference type="FunFam" id="3.30.40.10:FF:000050">
    <property type="entry name" value="E3 ubiquitin-protein ligase"/>
    <property type="match status" value="1"/>
</dbReference>
<dbReference type="PROSITE" id="PS50089">
    <property type="entry name" value="ZF_RING_2"/>
    <property type="match status" value="1"/>
</dbReference>
<comment type="pathway">
    <text evidence="2 10">Protein modification; protein ubiquitination.</text>
</comment>
<proteinExistence type="inferred from homology"/>
<dbReference type="PANTHER" id="PTHR45877">
    <property type="entry name" value="E3 UBIQUITIN-PROTEIN LIGASE SIAH2"/>
    <property type="match status" value="1"/>
</dbReference>
<dbReference type="GO" id="GO:0005737">
    <property type="term" value="C:cytoplasm"/>
    <property type="evidence" value="ECO:0007669"/>
    <property type="project" value="InterPro"/>
</dbReference>
<dbReference type="InterPro" id="IPR008974">
    <property type="entry name" value="TRAF-like"/>
</dbReference>
<comment type="domain">
    <text evidence="10">The RING-type zinc finger domain is essential for ubiquitin ligase activity.</text>
</comment>
<dbReference type="Proteomes" id="UP000014760">
    <property type="component" value="Unassembled WGS sequence"/>
</dbReference>
<dbReference type="FunCoup" id="R7UUW2">
    <property type="interactions" value="1264"/>
</dbReference>
<dbReference type="InterPro" id="IPR001841">
    <property type="entry name" value="Znf_RING"/>
</dbReference>
<evidence type="ECO:0000256" key="6">
    <source>
        <dbReference type="ARBA" id="ARBA00022771"/>
    </source>
</evidence>
<name>R7UUW2_CAPTE</name>
<evidence type="ECO:0000313" key="14">
    <source>
        <dbReference type="EnsemblMetazoa" id="CapteP153103"/>
    </source>
</evidence>
<comment type="function">
    <text evidence="10">E3 ubiquitin-protein ligase that mediates ubiquitination and subsequent proteasomal degradation of target proteins. E3 ubiquitin ligases accept ubiquitin from an E2 ubiquitin-conjugating enzyme in the form of a thioester and then directly transfers the ubiquitin to targeted substrates.</text>
</comment>
<keyword evidence="8 10" id="KW-0862">Zinc</keyword>
<reference evidence="15" key="1">
    <citation type="submission" date="2012-12" db="EMBL/GenBank/DDBJ databases">
        <authorList>
            <person name="Hellsten U."/>
            <person name="Grimwood J."/>
            <person name="Chapman J.A."/>
            <person name="Shapiro H."/>
            <person name="Aerts A."/>
            <person name="Otillar R.P."/>
            <person name="Terry A.Y."/>
            <person name="Boore J.L."/>
            <person name="Simakov O."/>
            <person name="Marletaz F."/>
            <person name="Cho S.-J."/>
            <person name="Edsinger-Gonzales E."/>
            <person name="Havlak P."/>
            <person name="Kuo D.-H."/>
            <person name="Larsson T."/>
            <person name="Lv J."/>
            <person name="Arendt D."/>
            <person name="Savage R."/>
            <person name="Osoegawa K."/>
            <person name="de Jong P."/>
            <person name="Lindberg D.R."/>
            <person name="Seaver E.C."/>
            <person name="Weisblat D.A."/>
            <person name="Putnam N.H."/>
            <person name="Grigoriev I.V."/>
            <person name="Rokhsar D.S."/>
        </authorList>
    </citation>
    <scope>NUCLEOTIDE SEQUENCE</scope>
    <source>
        <strain evidence="15">I ESC-2004</strain>
    </source>
</reference>
<dbReference type="EC" id="2.3.2.27" evidence="10"/>
<keyword evidence="7 10" id="KW-0833">Ubl conjugation pathway</keyword>
<dbReference type="PANTHER" id="PTHR45877:SF2">
    <property type="entry name" value="E3 UBIQUITIN-PROTEIN LIGASE SINA-RELATED"/>
    <property type="match status" value="1"/>
</dbReference>
<dbReference type="Pfam" id="PF03145">
    <property type="entry name" value="Sina_TRAF"/>
    <property type="match status" value="1"/>
</dbReference>
<organism evidence="13">
    <name type="scientific">Capitella teleta</name>
    <name type="common">Polychaete worm</name>
    <dbReference type="NCBI Taxonomy" id="283909"/>
    <lineage>
        <taxon>Eukaryota</taxon>
        <taxon>Metazoa</taxon>
        <taxon>Spiralia</taxon>
        <taxon>Lophotrochozoa</taxon>
        <taxon>Annelida</taxon>
        <taxon>Polychaeta</taxon>
        <taxon>Sedentaria</taxon>
        <taxon>Scolecida</taxon>
        <taxon>Capitellidae</taxon>
        <taxon>Capitella</taxon>
    </lineage>
</organism>
<dbReference type="FunFam" id="2.60.210.10:FF:000002">
    <property type="entry name" value="E3 ubiquitin-protein ligase"/>
    <property type="match status" value="1"/>
</dbReference>
<reference evidence="14" key="3">
    <citation type="submission" date="2015-06" db="UniProtKB">
        <authorList>
            <consortium name="EnsemblMetazoa"/>
        </authorList>
    </citation>
    <scope>IDENTIFICATION</scope>
</reference>
<comment type="catalytic activity">
    <reaction evidence="1 10">
        <text>S-ubiquitinyl-[E2 ubiquitin-conjugating enzyme]-L-cysteine + [acceptor protein]-L-lysine = [E2 ubiquitin-conjugating enzyme]-L-cysteine + N(6)-ubiquitinyl-[acceptor protein]-L-lysine.</text>
        <dbReference type="EC" id="2.3.2.27"/>
    </reaction>
</comment>
<feature type="domain" description="RING-type" evidence="11">
    <location>
        <begin position="20"/>
        <end position="55"/>
    </location>
</feature>
<dbReference type="InterPro" id="IPR004162">
    <property type="entry name" value="SINA-like_animal"/>
</dbReference>
<dbReference type="EMBL" id="AMQN01006158">
    <property type="status" value="NOT_ANNOTATED_CDS"/>
    <property type="molecule type" value="Genomic_DNA"/>
</dbReference>
<accession>R7UUW2</accession>
<evidence type="ECO:0000256" key="4">
    <source>
        <dbReference type="ARBA" id="ARBA00022679"/>
    </source>
</evidence>
<dbReference type="InterPro" id="IPR013010">
    <property type="entry name" value="Znf_SIAH"/>
</dbReference>
<comment type="domain">
    <text evidence="10">The SBD domain (substrate-binding domain) mediates the interaction with substrate proteins. It is related to the TRAF family.</text>
</comment>
<dbReference type="GO" id="GO:0008270">
    <property type="term" value="F:zinc ion binding"/>
    <property type="evidence" value="ECO:0007669"/>
    <property type="project" value="UniProtKB-KW"/>
</dbReference>
<evidence type="ECO:0000256" key="2">
    <source>
        <dbReference type="ARBA" id="ARBA00004906"/>
    </source>
</evidence>
<dbReference type="Gene3D" id="3.30.40.10">
    <property type="entry name" value="Zinc/RING finger domain, C3HC4 (zinc finger)"/>
    <property type="match status" value="2"/>
</dbReference>
<evidence type="ECO:0000256" key="5">
    <source>
        <dbReference type="ARBA" id="ARBA00022723"/>
    </source>
</evidence>
<evidence type="ECO:0000313" key="15">
    <source>
        <dbReference type="Proteomes" id="UP000014760"/>
    </source>
</evidence>
<dbReference type="InterPro" id="IPR049548">
    <property type="entry name" value="Sina-like_RING"/>
</dbReference>
<keyword evidence="4" id="KW-0808">Transferase</keyword>
<dbReference type="UniPathway" id="UPA00143"/>
<dbReference type="GO" id="GO:0061630">
    <property type="term" value="F:ubiquitin protein ligase activity"/>
    <property type="evidence" value="ECO:0007669"/>
    <property type="project" value="UniProtKB-EC"/>
</dbReference>
<dbReference type="STRING" id="283909.R7UUW2"/>